<accession>A0A5N6JUU3</accession>
<organism evidence="2 3">
    <name type="scientific">Monilinia laxa</name>
    <name type="common">Brown rot fungus</name>
    <name type="synonym">Sclerotinia laxa</name>
    <dbReference type="NCBI Taxonomy" id="61186"/>
    <lineage>
        <taxon>Eukaryota</taxon>
        <taxon>Fungi</taxon>
        <taxon>Dikarya</taxon>
        <taxon>Ascomycota</taxon>
        <taxon>Pezizomycotina</taxon>
        <taxon>Leotiomycetes</taxon>
        <taxon>Helotiales</taxon>
        <taxon>Sclerotiniaceae</taxon>
        <taxon>Monilinia</taxon>
    </lineage>
</organism>
<dbReference type="InterPro" id="IPR010730">
    <property type="entry name" value="HET"/>
</dbReference>
<name>A0A5N6JUU3_MONLA</name>
<evidence type="ECO:0000259" key="1">
    <source>
        <dbReference type="Pfam" id="PF06985"/>
    </source>
</evidence>
<dbReference type="PANTHER" id="PTHR24148">
    <property type="entry name" value="ANKYRIN REPEAT DOMAIN-CONTAINING PROTEIN 39 HOMOLOG-RELATED"/>
    <property type="match status" value="1"/>
</dbReference>
<sequence length="363" mass="41188">MGILNFKTKLKYKPLKSTTAIRLVVIHPGSGDNPMECHLIHTEVGETAYEALSYEWKESSQNGPMIIVNDKRIIIRENLYHALKQIRHPETDRYIWIDALCINQRKVKERNAQVQIMGDIYSGASKVIVWLGNAEDKSDDAIKMLQDISAQVVLKRTEQISDEEYENRLGHLSNNYSHKDWKALVALCQRPYWSRIWVLQEVHLAKTYEVRCGSKFIGGAEFQSSIAPFAAGVIKTDISSDYCRIISTSAVAAHRLAKDISSQSNTLRRWIIVTSSGGFISKKPHDMIYALLGVSRDWQNGEVALIPDYKKPLLDLFLDVVPIVKSKPPGINAKKALRELAKLFKCTTDARVKEILSQLERTH</sequence>
<dbReference type="InterPro" id="IPR052895">
    <property type="entry name" value="HetReg/Transcr_Mod"/>
</dbReference>
<dbReference type="AlphaFoldDB" id="A0A5N6JUU3"/>
<dbReference type="EMBL" id="VIGI01000014">
    <property type="protein sequence ID" value="KAB8291751.1"/>
    <property type="molecule type" value="Genomic_DNA"/>
</dbReference>
<gene>
    <name evidence="2" type="ORF">EYC80_006546</name>
</gene>
<feature type="domain" description="Heterokaryon incompatibility" evidence="1">
    <location>
        <begin position="49"/>
        <end position="201"/>
    </location>
</feature>
<evidence type="ECO:0000313" key="2">
    <source>
        <dbReference type="EMBL" id="KAB8291751.1"/>
    </source>
</evidence>
<dbReference type="Pfam" id="PF06985">
    <property type="entry name" value="HET"/>
    <property type="match status" value="1"/>
</dbReference>
<evidence type="ECO:0000313" key="3">
    <source>
        <dbReference type="Proteomes" id="UP000326757"/>
    </source>
</evidence>
<protein>
    <recommendedName>
        <fullName evidence="1">Heterokaryon incompatibility domain-containing protein</fullName>
    </recommendedName>
</protein>
<keyword evidence="3" id="KW-1185">Reference proteome</keyword>
<dbReference type="PANTHER" id="PTHR24148:SF73">
    <property type="entry name" value="HET DOMAIN PROTEIN (AFU_ORTHOLOGUE AFUA_8G01020)"/>
    <property type="match status" value="1"/>
</dbReference>
<dbReference type="Proteomes" id="UP000326757">
    <property type="component" value="Unassembled WGS sequence"/>
</dbReference>
<comment type="caution">
    <text evidence="2">The sequence shown here is derived from an EMBL/GenBank/DDBJ whole genome shotgun (WGS) entry which is preliminary data.</text>
</comment>
<proteinExistence type="predicted"/>
<dbReference type="OrthoDB" id="3600004at2759"/>
<reference evidence="2 3" key="1">
    <citation type="submission" date="2019-06" db="EMBL/GenBank/DDBJ databases">
        <title>Genome Sequence of the Brown Rot Fungal Pathogen Monilinia laxa.</title>
        <authorList>
            <person name="De Miccolis Angelini R.M."/>
            <person name="Landi L."/>
            <person name="Abate D."/>
            <person name="Pollastro S."/>
            <person name="Romanazzi G."/>
            <person name="Faretra F."/>
        </authorList>
    </citation>
    <scope>NUCLEOTIDE SEQUENCE [LARGE SCALE GENOMIC DNA]</scope>
    <source>
        <strain evidence="2 3">Mlax316</strain>
    </source>
</reference>